<gene>
    <name evidence="3" type="ORF">ACFOSH_15230</name>
</gene>
<feature type="region of interest" description="Disordered" evidence="1">
    <location>
        <begin position="1"/>
        <end position="29"/>
    </location>
</feature>
<comment type="caution">
    <text evidence="3">The sequence shown here is derived from an EMBL/GenBank/DDBJ whole genome shotgun (WGS) entry which is preliminary data.</text>
</comment>
<sequence>MTASGFLQRAGCQRRASGGASTAGSPSRSAAPTLFDLAARTLTHADAFALSADQQVVLDRVRQCLADEDGPRAVVVVAGAAGTGKSALALTLLGEALRAGRRARHATGSQAFTTALRKSAGHGSRATQKLFQYFGTAADTEPAGLDLLVCDDAHQLRATSNTRYTPASRRSDRTQAVQLLETARVVVFLLDEDQAIRPGQIGTRDYLTAAARASGATVHRAELKSQHRHSSACYDSWVRRLLGLDGPLRQPAPWNTGKEPAPRFEFRVADSPGELEQLLHAKTELGASARITAGLCWPWSDARPGTPLVEDIVIGDWRRPWSVKGQRAVNGLPPSPLWAIDPAGAGQVGSVYSAQGFEYDYGGVILGPDLVWRDDRWITDPAATRDDALDGATAADVDLWVRRTYRVLFTRARVGTVLYSADTETRGLLHELVNA</sequence>
<proteinExistence type="predicted"/>
<evidence type="ECO:0000256" key="1">
    <source>
        <dbReference type="SAM" id="MobiDB-lite"/>
    </source>
</evidence>
<dbReference type="SUPFAM" id="SSF52540">
    <property type="entry name" value="P-loop containing nucleoside triphosphate hydrolases"/>
    <property type="match status" value="1"/>
</dbReference>
<organism evidence="3 4">
    <name type="scientific">Amycolatopsis speibonae</name>
    <dbReference type="NCBI Taxonomy" id="1450224"/>
    <lineage>
        <taxon>Bacteria</taxon>
        <taxon>Bacillati</taxon>
        <taxon>Actinomycetota</taxon>
        <taxon>Actinomycetes</taxon>
        <taxon>Pseudonocardiales</taxon>
        <taxon>Pseudonocardiaceae</taxon>
        <taxon>Amycolatopsis</taxon>
    </lineage>
</organism>
<dbReference type="Proteomes" id="UP001595645">
    <property type="component" value="Unassembled WGS sequence"/>
</dbReference>
<reference evidence="4" key="1">
    <citation type="journal article" date="2019" name="Int. J. Syst. Evol. Microbiol.">
        <title>The Global Catalogue of Microorganisms (GCM) 10K type strain sequencing project: providing services to taxonomists for standard genome sequencing and annotation.</title>
        <authorList>
            <consortium name="The Broad Institute Genomics Platform"/>
            <consortium name="The Broad Institute Genome Sequencing Center for Infectious Disease"/>
            <person name="Wu L."/>
            <person name="Ma J."/>
        </authorList>
    </citation>
    <scope>NUCLEOTIDE SEQUENCE [LARGE SCALE GENOMIC DNA]</scope>
    <source>
        <strain evidence="4">CGMCC 4.7676</strain>
    </source>
</reference>
<dbReference type="Gene3D" id="3.40.50.300">
    <property type="entry name" value="P-loop containing nucleotide triphosphate hydrolases"/>
    <property type="match status" value="1"/>
</dbReference>
<accession>A0ABV7NVR1</accession>
<dbReference type="Pfam" id="PF09848">
    <property type="entry name" value="SLFN-g3_helicase"/>
    <property type="match status" value="1"/>
</dbReference>
<dbReference type="EMBL" id="JBHRWK010000020">
    <property type="protein sequence ID" value="MFC3450785.1"/>
    <property type="molecule type" value="Genomic_DNA"/>
</dbReference>
<keyword evidence="3" id="KW-0547">Nucleotide-binding</keyword>
<keyword evidence="3" id="KW-0378">Hydrolase</keyword>
<dbReference type="GO" id="GO:0004386">
    <property type="term" value="F:helicase activity"/>
    <property type="evidence" value="ECO:0007669"/>
    <property type="project" value="UniProtKB-KW"/>
</dbReference>
<protein>
    <submittedName>
        <fullName evidence="3">DNA/RNA helicase domain-containing protein</fullName>
    </submittedName>
</protein>
<dbReference type="InterPro" id="IPR018647">
    <property type="entry name" value="SLFN_3-like_DNA/RNA_helicase"/>
</dbReference>
<evidence type="ECO:0000259" key="2">
    <source>
        <dbReference type="Pfam" id="PF09848"/>
    </source>
</evidence>
<evidence type="ECO:0000313" key="4">
    <source>
        <dbReference type="Proteomes" id="UP001595645"/>
    </source>
</evidence>
<keyword evidence="4" id="KW-1185">Reference proteome</keyword>
<dbReference type="RefSeq" id="WP_378239519.1">
    <property type="nucleotide sequence ID" value="NZ_JBHRWK010000020.1"/>
</dbReference>
<keyword evidence="3" id="KW-0347">Helicase</keyword>
<evidence type="ECO:0000313" key="3">
    <source>
        <dbReference type="EMBL" id="MFC3450785.1"/>
    </source>
</evidence>
<feature type="domain" description="Schlafen group 3-like DNA/RNA helicase" evidence="2">
    <location>
        <begin position="72"/>
        <end position="422"/>
    </location>
</feature>
<name>A0ABV7NVR1_9PSEU</name>
<keyword evidence="3" id="KW-0067">ATP-binding</keyword>
<feature type="compositionally biased region" description="Low complexity" evidence="1">
    <location>
        <begin position="14"/>
        <end position="29"/>
    </location>
</feature>
<dbReference type="InterPro" id="IPR027417">
    <property type="entry name" value="P-loop_NTPase"/>
</dbReference>